<dbReference type="Proteomes" id="UP000031011">
    <property type="component" value="Unassembled WGS sequence"/>
</dbReference>
<comment type="catalytic activity">
    <reaction evidence="7 8">
        <text>L-histidinol phosphate + H2O = L-histidinol + phosphate</text>
        <dbReference type="Rhea" id="RHEA:14465"/>
        <dbReference type="ChEBI" id="CHEBI:15377"/>
        <dbReference type="ChEBI" id="CHEBI:43474"/>
        <dbReference type="ChEBI" id="CHEBI:57699"/>
        <dbReference type="ChEBI" id="CHEBI:57980"/>
        <dbReference type="EC" id="3.1.3.15"/>
    </reaction>
</comment>
<reference evidence="10 11" key="1">
    <citation type="journal article" date="2015" name="BMC Microbiol.">
        <title>Lactobacillus ruminis strains cluster according to their mammalian gut source.</title>
        <authorList>
            <person name="O' Donnell M.M."/>
            <person name="Harris H.M."/>
            <person name="Lynch D.B."/>
            <person name="Ross R.P."/>
            <person name="O'Toole P.W."/>
        </authorList>
    </citation>
    <scope>NUCLEOTIDE SEQUENCE [LARGE SCALE GENOMIC DNA]</scope>
    <source>
        <strain evidence="10 11">DPC 6832</strain>
    </source>
</reference>
<evidence type="ECO:0000256" key="2">
    <source>
        <dbReference type="ARBA" id="ARBA00009152"/>
    </source>
</evidence>
<dbReference type="PANTHER" id="PTHR21039:SF0">
    <property type="entry name" value="HISTIDINOL-PHOSPHATASE"/>
    <property type="match status" value="1"/>
</dbReference>
<dbReference type="NCBIfam" id="TIGR01856">
    <property type="entry name" value="hisJ_fam"/>
    <property type="match status" value="1"/>
</dbReference>
<feature type="domain" description="PHP" evidence="9">
    <location>
        <begin position="16"/>
        <end position="230"/>
    </location>
</feature>
<evidence type="ECO:0000313" key="11">
    <source>
        <dbReference type="Proteomes" id="UP000031011"/>
    </source>
</evidence>
<dbReference type="CDD" id="cd12110">
    <property type="entry name" value="PHP_HisPPase_Hisj_like"/>
    <property type="match status" value="1"/>
</dbReference>
<name>A0A837DT12_9LACO</name>
<dbReference type="GO" id="GO:0004401">
    <property type="term" value="F:histidinol-phosphatase activity"/>
    <property type="evidence" value="ECO:0007669"/>
    <property type="project" value="UniProtKB-UniRule"/>
</dbReference>
<dbReference type="InterPro" id="IPR010140">
    <property type="entry name" value="Histidinol_P_phosphatase_HisJ"/>
</dbReference>
<keyword evidence="4 8" id="KW-0028">Amino-acid biosynthesis</keyword>
<dbReference type="SUPFAM" id="SSF89550">
    <property type="entry name" value="PHP domain-like"/>
    <property type="match status" value="1"/>
</dbReference>
<accession>A0A837DT12</accession>
<dbReference type="GO" id="GO:0005737">
    <property type="term" value="C:cytoplasm"/>
    <property type="evidence" value="ECO:0007669"/>
    <property type="project" value="TreeGrafter"/>
</dbReference>
<dbReference type="EC" id="3.1.3.15" evidence="3 8"/>
<dbReference type="AlphaFoldDB" id="A0A837DT12"/>
<evidence type="ECO:0000256" key="8">
    <source>
        <dbReference type="RuleBase" id="RU366003"/>
    </source>
</evidence>
<protein>
    <recommendedName>
        <fullName evidence="3 8">Histidinol-phosphatase</fullName>
        <shortName evidence="8">HolPase</shortName>
        <ecNumber evidence="3 8">3.1.3.15</ecNumber>
    </recommendedName>
</protein>
<evidence type="ECO:0000256" key="7">
    <source>
        <dbReference type="ARBA" id="ARBA00049158"/>
    </source>
</evidence>
<comment type="similarity">
    <text evidence="2 8">Belongs to the PHP hydrolase family. HisK subfamily.</text>
</comment>
<evidence type="ECO:0000313" key="10">
    <source>
        <dbReference type="EMBL" id="KIC04181.1"/>
    </source>
</evidence>
<comment type="caution">
    <text evidence="10">The sequence shown here is derived from an EMBL/GenBank/DDBJ whole genome shotgun (WGS) entry which is preliminary data.</text>
</comment>
<evidence type="ECO:0000259" key="9">
    <source>
        <dbReference type="Pfam" id="PF02811"/>
    </source>
</evidence>
<evidence type="ECO:0000256" key="1">
    <source>
        <dbReference type="ARBA" id="ARBA00004970"/>
    </source>
</evidence>
<evidence type="ECO:0000256" key="3">
    <source>
        <dbReference type="ARBA" id="ARBA00013085"/>
    </source>
</evidence>
<sequence>MDIIIEKSEVQQMKMDGHTHTQLCAHGSGEKTEKMIEKAIRLGFTDYCITEHAPLPAGFETSYEGPREGYETASLDFDQLEEYFEHAECLKERFKGKINVHIGFETDYLPGFESEIKKFLDEYGPRCDTGILSVHFIQNSENKFHCIDFSPEDLEAGVKELLDDPQEIYHRYLMLVKDSIEADLGKYAPKRIGHMSLIKKYQDYFSFPEKFDERNMLLIEEILKEIKQTKRQLDFNLAGMYKPYCNEFYPGIQVLSLAKKMQIPLIYGSDAHEIDAVGQGYHLFSSLAQ</sequence>
<evidence type="ECO:0000256" key="5">
    <source>
        <dbReference type="ARBA" id="ARBA00022801"/>
    </source>
</evidence>
<organism evidence="10 11">
    <name type="scientific">Ligilactobacillus ruminis DPC 6832</name>
    <dbReference type="NCBI Taxonomy" id="1402208"/>
    <lineage>
        <taxon>Bacteria</taxon>
        <taxon>Bacillati</taxon>
        <taxon>Bacillota</taxon>
        <taxon>Bacilli</taxon>
        <taxon>Lactobacillales</taxon>
        <taxon>Lactobacillaceae</taxon>
        <taxon>Ligilactobacillus</taxon>
    </lineage>
</organism>
<dbReference type="UniPathway" id="UPA00031">
    <property type="reaction ID" value="UER00013"/>
</dbReference>
<dbReference type="Pfam" id="PF13263">
    <property type="entry name" value="PHP_C"/>
    <property type="match status" value="1"/>
</dbReference>
<evidence type="ECO:0000256" key="6">
    <source>
        <dbReference type="ARBA" id="ARBA00023102"/>
    </source>
</evidence>
<dbReference type="GO" id="GO:0000105">
    <property type="term" value="P:L-histidine biosynthetic process"/>
    <property type="evidence" value="ECO:0007669"/>
    <property type="project" value="UniProtKB-UniRule"/>
</dbReference>
<keyword evidence="5 8" id="KW-0378">Hydrolase</keyword>
<dbReference type="InterPro" id="IPR016195">
    <property type="entry name" value="Pol/histidinol_Pase-like"/>
</dbReference>
<dbReference type="PANTHER" id="PTHR21039">
    <property type="entry name" value="HISTIDINOL PHOSPHATASE-RELATED"/>
    <property type="match status" value="1"/>
</dbReference>
<dbReference type="EMBL" id="AWYA01000123">
    <property type="protein sequence ID" value="KIC04181.1"/>
    <property type="molecule type" value="Genomic_DNA"/>
</dbReference>
<proteinExistence type="inferred from homology"/>
<dbReference type="Pfam" id="PF02811">
    <property type="entry name" value="PHP"/>
    <property type="match status" value="1"/>
</dbReference>
<dbReference type="InterPro" id="IPR004013">
    <property type="entry name" value="PHP_dom"/>
</dbReference>
<dbReference type="Gene3D" id="3.20.20.140">
    <property type="entry name" value="Metal-dependent hydrolases"/>
    <property type="match status" value="1"/>
</dbReference>
<dbReference type="NCBIfam" id="NF005996">
    <property type="entry name" value="PRK08123.1"/>
    <property type="match status" value="1"/>
</dbReference>
<comment type="pathway">
    <text evidence="1 8">Amino-acid biosynthesis; L-histidine biosynthesis; L-histidine from 5-phospho-alpha-D-ribose 1-diphosphate: step 8/9.</text>
</comment>
<gene>
    <name evidence="10" type="ORF">LRN_0617</name>
</gene>
<keyword evidence="6 8" id="KW-0368">Histidine biosynthesis</keyword>
<evidence type="ECO:0000256" key="4">
    <source>
        <dbReference type="ARBA" id="ARBA00022605"/>
    </source>
</evidence>